<dbReference type="FunFam" id="1.10.287.210:FF:000001">
    <property type="entry name" value="Envelope glycoprotein gp160"/>
    <property type="match status" value="1"/>
</dbReference>
<feature type="chain" id="PRO_5027187613" description="Envelope glycoprotein gp160" evidence="32">
    <location>
        <begin position="37"/>
        <end position="855"/>
    </location>
</feature>
<comment type="miscellaneous">
    <text evidence="32">HIV-1 lineages are divided in three main groups, M (for Major), O (for Outlier), and N (for New, or Non-M, Non-O). The vast majority of strains found worldwide belong to the group M. Group O seems to be endemic to and largely confined to Cameroon and neighboring countries in West Central Africa, where these viruses represent a small minority of HIV-1 strains. The group N is represented by a limited number of isolates from Cameroonian persons. The group M is further subdivided in 9 clades or subtypes (A to D, F to H, J and K).</text>
</comment>
<evidence type="ECO:0000256" key="34">
    <source>
        <dbReference type="SAM" id="MobiDB-lite"/>
    </source>
</evidence>
<evidence type="ECO:0000256" key="9">
    <source>
        <dbReference type="ARBA" id="ARBA00022511"/>
    </source>
</evidence>
<keyword evidence="20 32" id="KW-0261">Viral envelope protein</keyword>
<evidence type="ECO:0000256" key="3">
    <source>
        <dbReference type="ARBA" id="ARBA00004505"/>
    </source>
</evidence>
<keyword evidence="19 32" id="KW-1043">Host membrane</keyword>
<dbReference type="Gene3D" id="1.10.287.210">
    <property type="match status" value="1"/>
</dbReference>
<feature type="disulfide bond" evidence="32">
    <location>
        <begin position="58"/>
        <end position="78"/>
    </location>
</feature>
<evidence type="ECO:0000256" key="25">
    <source>
        <dbReference type="ARBA" id="ARBA00023136"/>
    </source>
</evidence>
<feature type="region of interest" description="CD4-binding loop" evidence="32">
    <location>
        <begin position="358"/>
        <end position="368"/>
    </location>
</feature>
<evidence type="ECO:0000256" key="22">
    <source>
        <dbReference type="ARBA" id="ARBA00022989"/>
    </source>
</evidence>
<comment type="caution">
    <text evidence="32 33">Lacks conserved residue(s) required for the propagation of feature annotation.</text>
</comment>
<comment type="subunit">
    <text evidence="32">The mature envelope protein (Env) consists of a homotrimer of non-covalently associated gp120-gp41 heterodimers. The resulting complex protrudes from the virus surface as a spike. There seems to be as few as 10 spikes on the average virion. Surface protein gp120 interacts with host CD4, CCR5 and CXCR4. Gp120 also interacts with the C-type lectins CD209/DC-SIGN and CLEC4M/DC-SIGNR (collectively referred to as DC-SIGN(R)). Gp120 and gp41 interact with GalCer. Gp120 interacts with host ITGA4/ITGB7 complex; on CD4+ T-cells, this interaction results in rapid activation of integrin ITGAL/LFA-1, which facilitates efficient cell-to-cell spreading of HIV-1. Gp120 interacts with cell-associated heparan sulfate; this interaction increases virus infectivity on permissive cells and may be involved in infection of CD4- cells.</text>
</comment>
<keyword evidence="27 32" id="KW-1015">Disulfide bond</keyword>
<comment type="subcellular location">
    <subcellularLocation>
        <location evidence="3">Host cell membrane</location>
        <topology evidence="3">Peripheral membrane protein</topology>
    </subcellularLocation>
    <subcellularLocation>
        <location evidence="1">Host cell membrane</location>
        <topology evidence="1">Single-pass type I membrane protein</topology>
    </subcellularLocation>
    <subcellularLocation>
        <location evidence="2">Host endosome membrane</location>
        <topology evidence="2">Peripheral membrane protein</topology>
    </subcellularLocation>
    <subcellularLocation>
        <location evidence="5">Host endosome membrane</location>
        <topology evidence="5">Single-pass type I membrane protein</topology>
    </subcellularLocation>
    <subcellularLocation>
        <location evidence="6">Virion membrane</location>
        <topology evidence="6">Peripheral membrane protein</topology>
    </subcellularLocation>
    <subcellularLocation>
        <location evidence="4">Virion membrane</location>
        <topology evidence="4">Single-pass type I membrane protein</topology>
    </subcellularLocation>
</comment>
<dbReference type="InterPro" id="IPR036377">
    <property type="entry name" value="Gp120_core_sf"/>
</dbReference>
<dbReference type="InterPro" id="IPR000328">
    <property type="entry name" value="GP41-like"/>
</dbReference>
<dbReference type="CDD" id="cd09909">
    <property type="entry name" value="HIV-1-like_HR1-HR2"/>
    <property type="match status" value="1"/>
</dbReference>
<keyword evidence="12 32" id="KW-1162">Viral penetration into host cytoplasm</keyword>
<evidence type="ECO:0000256" key="12">
    <source>
        <dbReference type="ARBA" id="ARBA00022595"/>
    </source>
</evidence>
<dbReference type="Pfam" id="PF00517">
    <property type="entry name" value="GP41"/>
    <property type="match status" value="1"/>
</dbReference>
<keyword evidence="25 32" id="KW-0472">Membrane</keyword>
<feature type="region of interest" description="Immunosuppression" evidence="32">
    <location>
        <begin position="566"/>
        <end position="584"/>
    </location>
</feature>
<evidence type="ECO:0000256" key="32">
    <source>
        <dbReference type="HAMAP-Rule" id="MF_04083"/>
    </source>
</evidence>
<evidence type="ECO:0000256" key="13">
    <source>
        <dbReference type="ARBA" id="ARBA00022685"/>
    </source>
</evidence>
<evidence type="ECO:0000256" key="7">
    <source>
        <dbReference type="ARBA" id="ARBA00022506"/>
    </source>
</evidence>
<keyword evidence="14 32" id="KW-0812">Transmembrane</keyword>
<comment type="PTM">
    <text evidence="32">Highly glycosylated by host. The high number of glycan on the protein is reffered to as 'glycan shield' because it contributes to hide protein sequence from adaptive immune system.</text>
</comment>
<evidence type="ECO:0000256" key="21">
    <source>
        <dbReference type="ARBA" id="ARBA00022890"/>
    </source>
</evidence>
<feature type="disulfide bond" evidence="32">
    <location>
        <begin position="215"/>
        <end position="244"/>
    </location>
</feature>
<feature type="region of interest" description="Fusion peptide" evidence="32">
    <location>
        <begin position="504"/>
        <end position="524"/>
    </location>
</feature>
<accession>A0A6M4F898</accession>
<dbReference type="InterPro" id="IPR000777">
    <property type="entry name" value="HIV1_Gp120"/>
</dbReference>
<comment type="domain">
    <text evidence="32">Some of the most genetically diverse regions of the viral genome are present in Env. They are called variable regions 1 through 5 (V1 through V5). Coreceptor usage of gp120 is determined mainly by the primary structure of the third variable region (V3) in the outer domain of gp120. The sequence of V3 determines which coreceptor, CCR5 and/or CXCR4 (corresponding to R5/macrophage, X4/T cell and R5X4/T cell and macrophage tropism), is used to trigger the fusion potential of the Env complex, and hence which cells the virus can infect. Binding to CCR5 involves a region adjacent in addition to V3.</text>
</comment>
<evidence type="ECO:0000256" key="6">
    <source>
        <dbReference type="ARBA" id="ARBA00004650"/>
    </source>
</evidence>
<comment type="miscellaneous">
    <text evidence="32">Inhibitors targeting HIV-1 viral envelope proteins are used as antiretroviral drugs. Attachment of virions to the cell surface via non-specific interactions and CD4 binding can be blocked by inhibitors that include cyanovirin-N, cyclotriazadisulfonamide analogs, PRO 2000, TNX 355 and PRO 542. In addition, BMS 806 can block CD4-induced conformational changes. Env interactions with the coreceptor molecules can be targeted by CCR5 antagonists including SCH-D, maraviroc (UK 427857) and aplaviroc (GW 873140), and the CXCR4 antagonist AMD 070. Fusion of viral and cellular membranes can be inhibited by peptides such as enfuvirtide and tifuvirtide (T 1249). Resistance to inhibitors associated with mutations in Env are observed. Most of the time, single mutations confer only a modest reduction in drug susceptibility. Combination of several mutations is usually required to develop a high-level drug resistance.</text>
</comment>
<feature type="chain" id="PRO_5027187614" description="Transmembrane protein gp41" evidence="32">
    <location>
        <begin position="504"/>
        <end position="855"/>
    </location>
</feature>
<organismHost>
    <name type="scientific">Homo sapiens</name>
    <name type="common">Human</name>
    <dbReference type="NCBI Taxonomy" id="9606"/>
</organismHost>
<evidence type="ECO:0000259" key="35">
    <source>
        <dbReference type="Pfam" id="PF00516"/>
    </source>
</evidence>
<feature type="coiled-coil region" evidence="32">
    <location>
        <begin position="625"/>
        <end position="659"/>
    </location>
</feature>
<keyword evidence="8 32" id="KW-1170">Fusion of virus membrane with host endosomal membrane</keyword>
<dbReference type="GO" id="GO:0075512">
    <property type="term" value="P:clathrin-dependent endocytosis of virus by host cell"/>
    <property type="evidence" value="ECO:0007669"/>
    <property type="project" value="UniProtKB-UniRule"/>
</dbReference>
<evidence type="ECO:0000256" key="11">
    <source>
        <dbReference type="ARBA" id="ARBA00022581"/>
    </source>
</evidence>
<dbReference type="Gene3D" id="1.20.5.490">
    <property type="entry name" value="Single helix bin"/>
    <property type="match status" value="1"/>
</dbReference>
<reference evidence="37" key="1">
    <citation type="submission" date="2020-05" db="EMBL/GenBank/DDBJ databases">
        <title>Streamlined Subpopulation, Subtype and recombination Analysis of HIV-1 Half-genome Sequences Generated by High-Throughput Sequencing.</title>
        <authorList>
            <person name="Hora B."/>
            <person name="Chen Y."/>
            <person name="Denny T.N."/>
            <person name="Gao F."/>
        </authorList>
    </citation>
    <scope>NUCLEOTIDE SEQUENCE</scope>
    <source>
        <strain evidence="37">PK006.e66</strain>
    </source>
</reference>
<evidence type="ECO:0000256" key="15">
    <source>
        <dbReference type="ARBA" id="ARBA00022703"/>
    </source>
</evidence>
<dbReference type="GO" id="GO:0019031">
    <property type="term" value="C:viral envelope"/>
    <property type="evidence" value="ECO:0007669"/>
    <property type="project" value="UniProtKB-KW"/>
</dbReference>
<evidence type="ECO:0000256" key="4">
    <source>
        <dbReference type="ARBA" id="ARBA00004563"/>
    </source>
</evidence>
<comment type="similarity">
    <text evidence="32">Belongs to the HIV-1 env protein family.</text>
</comment>
<dbReference type="SUPFAM" id="SSF56502">
    <property type="entry name" value="gp120 core"/>
    <property type="match status" value="2"/>
</dbReference>
<evidence type="ECO:0000256" key="26">
    <source>
        <dbReference type="ARBA" id="ARBA00023139"/>
    </source>
</evidence>
<keyword evidence="31 32" id="KW-1160">Virus entry into host cell</keyword>
<dbReference type="GO" id="GO:1903911">
    <property type="term" value="P:positive regulation of receptor clustering"/>
    <property type="evidence" value="ECO:0007669"/>
    <property type="project" value="UniProtKB-UniRule"/>
</dbReference>
<evidence type="ECO:0000256" key="30">
    <source>
        <dbReference type="ARBA" id="ARBA00023288"/>
    </source>
</evidence>
<feature type="domain" description="Human immunodeficiency virus 1 envelope glycoprotein Gp120" evidence="35">
    <location>
        <begin position="146"/>
        <end position="503"/>
    </location>
</feature>
<evidence type="ECO:0000256" key="8">
    <source>
        <dbReference type="ARBA" id="ARBA00022510"/>
    </source>
</evidence>
<dbReference type="InterPro" id="IPR037527">
    <property type="entry name" value="Gp160"/>
</dbReference>
<proteinExistence type="inferred from homology"/>
<dbReference type="GO" id="GO:0044175">
    <property type="term" value="C:host cell endosome membrane"/>
    <property type="evidence" value="ECO:0007669"/>
    <property type="project" value="UniProtKB-SubCell"/>
</dbReference>
<feature type="disulfide bond" evidence="32">
    <location>
        <begin position="225"/>
        <end position="236"/>
    </location>
</feature>
<comment type="domain">
    <text evidence="32">The YXXL motif is involved in determining the exact site of viral release at the surface of infected mononuclear cells and promotes endocytosis. YXXL and di-leucine endocytosis motifs interact directly or indirectly with the clathrin adapter complexes, opperate independently, and their activities are not additive.</text>
</comment>
<dbReference type="GO" id="GO:0020002">
    <property type="term" value="C:host cell plasma membrane"/>
    <property type="evidence" value="ECO:0007669"/>
    <property type="project" value="UniProtKB-SubCell"/>
</dbReference>
<evidence type="ECO:0000256" key="23">
    <source>
        <dbReference type="ARBA" id="ARBA00023046"/>
    </source>
</evidence>
<keyword evidence="28 32" id="KW-0325">Glycoprotein</keyword>
<keyword evidence="30 32" id="KW-0449">Lipoprotein</keyword>
<keyword evidence="11 32" id="KW-0945">Host-virus interaction</keyword>
<feature type="region of interest" description="MPER; binding to GalCer" evidence="32">
    <location>
        <begin position="654"/>
        <end position="675"/>
    </location>
</feature>
<evidence type="ECO:0000256" key="27">
    <source>
        <dbReference type="ARBA" id="ARBA00023157"/>
    </source>
</evidence>
<feature type="transmembrane region" description="Helical" evidence="33">
    <location>
        <begin position="504"/>
        <end position="527"/>
    </location>
</feature>
<evidence type="ECO:0000313" key="37">
    <source>
        <dbReference type="EMBL" id="QJQ89446.1"/>
    </source>
</evidence>
<feature type="compositionally biased region" description="Basic and acidic residues" evidence="34">
    <location>
        <begin position="715"/>
        <end position="732"/>
    </location>
</feature>
<dbReference type="FunFam" id="2.170.40.20:FF:000003">
    <property type="entry name" value="Envelope glycoprotein gp160"/>
    <property type="match status" value="1"/>
</dbReference>
<dbReference type="Gene3D" id="2.170.40.20">
    <property type="entry name" value="Human immunodeficiency virus 1, Gp160, envelope glycoprotein"/>
    <property type="match status" value="2"/>
</dbReference>
<keyword evidence="16 32" id="KW-0732">Signal</keyword>
<name>A0A6M4F898_HV1</name>
<evidence type="ECO:0000256" key="24">
    <source>
        <dbReference type="ARBA" id="ARBA00023054"/>
    </source>
</evidence>
<evidence type="ECO:0000256" key="17">
    <source>
        <dbReference type="ARBA" id="ARBA00022804"/>
    </source>
</evidence>
<evidence type="ECO:0000256" key="28">
    <source>
        <dbReference type="ARBA" id="ARBA00023180"/>
    </source>
</evidence>
<dbReference type="GO" id="GO:0052031">
    <property type="term" value="P:symbiont-mediated perturbation of host defense response"/>
    <property type="evidence" value="ECO:0007669"/>
    <property type="project" value="UniProtKB-UniRule"/>
</dbReference>
<keyword evidence="15 32" id="KW-0053">Apoptosis</keyword>
<comment type="domain">
    <text evidence="32 33">The 17 amino acids long immunosuppressive region is present in many retroviral envelope proteins. Synthetic peptides derived from this relatively conserved sequence inhibit immune function in vitro and in vivo.</text>
</comment>
<keyword evidence="18 32" id="KW-0946">Virion</keyword>
<dbReference type="GO" id="GO:0016020">
    <property type="term" value="C:membrane"/>
    <property type="evidence" value="ECO:0007669"/>
    <property type="project" value="UniProtKB-UniRule"/>
</dbReference>
<sequence length="855" mass="96756">MKVMGIQKNYTPLWRGGMIIWGMMIFWIMIICNAENNLWVTVYYGVPVWRDAETTLFCASDAKAYKTEAHNVWATHACVPTDPNPQEINLENVSENFNMWKNNMVEQMHEDIISIWDQSLKPCVKLTPLCVTLNCTNVTVTNNGTEQEMKNCSFNTTTEIRDKRQKVYSLFYKLDIVPINKNETSSEYILINCNTSTITQACPKVSFEPIPIHYCAPAGFAILKCKDKKFNGTGLCRNVSTVQCTHGIKPVVSTQLLLNGSLAEEDIMIRSENISDNAKTIIVQLNQTVAINCTRPNNNTRKSIRIGPGQAFYATGDIIGDIRQAHCNVSKLAWHTTLKQVAAKLREHWNNTIIFTKSSGGDLEITTHSFNCGGEFFYCNTTSLFNSTWYNNETENTNSTGSNETITLPCRIKQIVNVWQRVGQAIYAPPIQGLIQCNSNITGILLTRDGGNNGSSNETFRPGGGDMRDNWRSELYKYKVVKIEPLGVAPTRAKRRVVQREKRAIGIGAVLIGFLGAAGSTMGAASVTLTVQARQLLSGIVQQQSNLLRAIEAQQHLLKLTVWGIKQLQARVLAVESYLRDQQLLGIWGCSGKLICTTTVPWNSSWSNKSYTQIWDNMTWLQWDKEIDNYTEVIYKLIEESQNQQAINEQDLLALDKWASLWNWFDISNWLWYIKIFIMIVGGLIGLRIVFAVLSIINRVRQGYSPLSFQTHIPNPRDPDRPGRIEEEGGGQDRDRSIRLVNGFLAVVWDDLRSLCLFSYHRLRDFILIAARTLELLGRSSLKGLRLGWEGLKYLWNLLLYWGRELTNSAISLFDTIAIGIAGWTDRVIETGQRIGRALLNIPRRIRQGAERVLV</sequence>
<keyword evidence="7 32" id="KW-1168">Fusion of virus membrane with host membrane</keyword>
<comment type="subcellular location">
    <molecule>Transmembrane protein gp41</molecule>
    <subcellularLocation>
        <location evidence="32">Virion membrane</location>
        <topology evidence="32">Single-pass type I membrane protein</topology>
    </subcellularLocation>
    <subcellularLocation>
        <location evidence="32">Host cell membrane</location>
        <topology evidence="32">Single-pass type I membrane protein</topology>
    </subcellularLocation>
    <subcellularLocation>
        <location evidence="32">Host endosome membrane</location>
        <topology evidence="32">Single-pass type I membrane protein</topology>
    </subcellularLocation>
    <text evidence="32">It is probably concentrated at the site of budding and incorporated into the virions possibly by contacts between the cytoplasmic tail of Env and the N-terminus of Gag.</text>
</comment>
<feature type="disulfide bond" evidence="32">
    <location>
        <begin position="590"/>
        <end position="596"/>
    </location>
</feature>
<dbReference type="SUPFAM" id="SSF58069">
    <property type="entry name" value="Virus ectodomain"/>
    <property type="match status" value="1"/>
</dbReference>
<keyword evidence="23 32" id="KW-1039">Host endosome</keyword>
<dbReference type="GO" id="GO:0019064">
    <property type="term" value="P:fusion of virus membrane with host plasma membrane"/>
    <property type="evidence" value="ECO:0007669"/>
    <property type="project" value="UniProtKB-UniRule"/>
</dbReference>
<comment type="subcellular location">
    <molecule>Surface protein gp120</molecule>
    <subcellularLocation>
        <location evidence="32">Virion membrane</location>
        <topology evidence="32">Peripheral membrane protein</topology>
    </subcellularLocation>
    <subcellularLocation>
        <location evidence="32">Host cell membrane</location>
        <topology evidence="32">Peripheral membrane protein</topology>
    </subcellularLocation>
    <subcellularLocation>
        <location evidence="32">Host endosome membrane</location>
        <topology evidence="32">Single-pass type I membrane protein</topology>
    </subcellularLocation>
    <text evidence="32">The surface protein is not anchored to the viral envelope, but associates with the extravirion surface through its binding to TM. It is probably concentrated at the site of budding and incorporated into the virions possibly by contacts between the cytoplasmic tail of Env and the N-terminus of Gag.</text>
</comment>
<evidence type="ECO:0000256" key="1">
    <source>
        <dbReference type="ARBA" id="ARBA00004402"/>
    </source>
</evidence>
<feature type="domain" description="Retroviral envelope protein GP41-like" evidence="36">
    <location>
        <begin position="522"/>
        <end position="711"/>
    </location>
</feature>
<dbReference type="GO" id="GO:1903908">
    <property type="term" value="P:positive regulation of plasma membrane raft polarization"/>
    <property type="evidence" value="ECO:0007669"/>
    <property type="project" value="UniProtKB-UniRule"/>
</dbReference>
<keyword evidence="21 32" id="KW-1164">Virus endocytosis by host</keyword>
<feature type="region of interest" description="V5" evidence="32">
    <location>
        <begin position="453"/>
        <end position="463"/>
    </location>
</feature>
<keyword evidence="13 32" id="KW-0165">Cleavage on pair of basic residues</keyword>
<evidence type="ECO:0000256" key="14">
    <source>
        <dbReference type="ARBA" id="ARBA00022692"/>
    </source>
</evidence>
<evidence type="ECO:0000259" key="36">
    <source>
        <dbReference type="Pfam" id="PF00517"/>
    </source>
</evidence>
<dbReference type="Pfam" id="PF00516">
    <property type="entry name" value="GP120"/>
    <property type="match status" value="2"/>
</dbReference>
<keyword evidence="24 32" id="KW-0175">Coiled coil</keyword>
<evidence type="ECO:0000256" key="16">
    <source>
        <dbReference type="ARBA" id="ARBA00022729"/>
    </source>
</evidence>
<feature type="transmembrane region" description="Helical" evidence="33">
    <location>
        <begin position="12"/>
        <end position="32"/>
    </location>
</feature>
<comment type="function">
    <text evidence="32">Envelope glycoprotein gp160: Oligomerizes in the host endoplasmic reticulum into predominantly trimers. In a second time, gp160 transits in the host Golgi, where glycosylation is completed. The precursor is then proteolytically cleaved in the trans-Golgi and thereby activated by cellular furin or furin-like proteases to produce gp120 and gp41.</text>
</comment>
<evidence type="ECO:0000256" key="5">
    <source>
        <dbReference type="ARBA" id="ARBA00004578"/>
    </source>
</evidence>
<feature type="site" description="Cleavage; by host furin" evidence="32">
    <location>
        <begin position="503"/>
        <end position="504"/>
    </location>
</feature>
<keyword evidence="9 32" id="KW-1032">Host cell membrane</keyword>
<dbReference type="GO" id="GO:0039654">
    <property type="term" value="P:fusion of virus membrane with host endosome membrane"/>
    <property type="evidence" value="ECO:0007669"/>
    <property type="project" value="UniProtKB-UniRule"/>
</dbReference>
<feature type="region of interest" description="Disordered" evidence="34">
    <location>
        <begin position="709"/>
        <end position="732"/>
    </location>
</feature>
<dbReference type="EMBL" id="MT420089">
    <property type="protein sequence ID" value="QJQ89446.1"/>
    <property type="molecule type" value="Genomic_RNA"/>
</dbReference>
<feature type="domain" description="Human immunodeficiency virus 1 envelope glycoprotein Gp120" evidence="35">
    <location>
        <begin position="38"/>
        <end position="142"/>
    </location>
</feature>
<dbReference type="FunFam" id="1.20.5.490:FF:000001">
    <property type="entry name" value="Envelope glycoprotein gp160"/>
    <property type="match status" value="1"/>
</dbReference>
<feature type="topological domain" description="Cytoplasmic" evidence="32">
    <location>
        <begin position="698"/>
        <end position="855"/>
    </location>
</feature>
<protein>
    <recommendedName>
        <fullName evidence="32">Envelope glycoprotein gp160</fullName>
    </recommendedName>
    <alternativeName>
        <fullName evidence="32">Env polyprotein</fullName>
    </alternativeName>
    <component>
        <recommendedName>
            <fullName evidence="32">Surface protein gp120</fullName>
            <shortName evidence="32">SU</shortName>
        </recommendedName>
        <alternativeName>
            <fullName evidence="32">Glycoprotein 120</fullName>
            <shortName evidence="32">gp120</shortName>
        </alternativeName>
    </component>
    <component>
        <recommendedName>
            <fullName evidence="32">Transmembrane protein gp41</fullName>
            <shortName evidence="32">TM</shortName>
        </recommendedName>
        <alternativeName>
            <fullName evidence="32">Glycoprotein 41</fullName>
            <shortName evidence="32">gp41</shortName>
        </alternativeName>
    </component>
</protein>
<feature type="lipid moiety-binding region" description="S-palmitoyl cysteine; by host" evidence="32">
    <location>
        <position position="756"/>
    </location>
</feature>
<evidence type="ECO:0000256" key="10">
    <source>
        <dbReference type="ARBA" id="ARBA00022570"/>
    </source>
</evidence>
<dbReference type="HAMAP" id="MF_04083">
    <property type="entry name" value="HIV_ENV"/>
    <property type="match status" value="1"/>
</dbReference>
<keyword evidence="26 32" id="KW-0564">Palmitate</keyword>
<comment type="PTM">
    <text evidence="32">Specific enzymatic cleavages in vivo yield mature proteins. Envelope glycoproteins are synthesized as a inactive precursor that is heavily N-glycosylated and processed likely by host cell furin in the Golgi to yield the mature SU and TM proteins. The cleavage site between SU and TM requires the minimal sequence [KR]-X-[KR]-R. About 2 of the 9 disulfide bonds of gp41 are reduced by P4HB/PDI, following binding to CD4 receptor.</text>
</comment>
<dbReference type="GO" id="GO:0019062">
    <property type="term" value="P:virion attachment to host cell"/>
    <property type="evidence" value="ECO:0007669"/>
    <property type="project" value="UniProtKB-UniRule"/>
</dbReference>
<evidence type="ECO:0000256" key="18">
    <source>
        <dbReference type="ARBA" id="ARBA00022844"/>
    </source>
</evidence>
<dbReference type="GO" id="GO:0019082">
    <property type="term" value="P:viral protein processing"/>
    <property type="evidence" value="ECO:0007669"/>
    <property type="project" value="UniProtKB-UniRule"/>
</dbReference>
<comment type="PTM">
    <text evidence="32">Palmitoylation of the transmembrane protein and of Env polyprotein (prior to its proteolytic cleavage) is essential for their association with host cell membrane lipid rafts. Palmitoylation is therefore required for envelope trafficking to classical lipid rafts, but not for viral replication.</text>
</comment>
<comment type="domain">
    <text evidence="32">The membrane proximal external region (MPER) present in gp41 is a tryptophan-rich region recognized by the antibodies 2F5, Z13, and 4E10. MPER seems to play a role in fusion.</text>
</comment>
<keyword evidence="10 32" id="KW-1165">Clathrin-mediated endocytosis of virus by host</keyword>
<comment type="function">
    <text evidence="32">Surface protein gp120: Attaches the virus to the host lymphoid cell by binding to the primary receptor CD4. This interaction induces a structural rearrangement creating a high affinity binding site for a chemokine coreceptor like CXCR4 and/or CCR5. Acts as a ligand for CD209/DC-SIGN and CLEC4M/DC-SIGNR, which are respectively found on dendritic cells (DCs), and on endothelial cells of liver sinusoids and lymph node sinuses. These interactions allow capture of viral particles at mucosal surfaces by these cells and subsequent transmission to permissive cells. HIV subverts the migration properties of dendritic cells to gain access to CD4+ T-cells in lymph nodes. Virus transmission to permissive T-cells occurs either in trans (without DCs infection, through viral capture and transmission), or in cis (following DCs productive infection, through the usual CD4-gp120 interaction), thereby inducing a robust infection. In trans infection, bound virions remain infectious over days and it is proposed that they are not degraded, but protected in non-lysosomal acidic organelles within the DCs close to the cell membrane thus contributing to the viral infectious potential during DCs' migration from the periphery to the lymphoid tissues. On arrival at lymphoid tissues, intact virions recycle back to DCs' cell surface allowing virus transmission to CD4+ T-cells.</text>
</comment>
<keyword evidence="29 32" id="KW-0899">Viral immunoevasion</keyword>
<keyword evidence="17 32" id="KW-1161">Viral attachment to host cell</keyword>
<comment type="function">
    <text evidence="32">Transmembrane protein gp41: Acts as a class I viral fusion protein. Under the current model, the protein has at least 3 conformational states: pre-fusion native state, pre-hairpin intermediate state, and post-fusion hairpin state. During fusion of viral and target intracellular membranes, the coiled coil regions (heptad repeats) assume a trimer-of-hairpins structure, positioning the fusion peptide in close proximity to the C-terminal region of the ectodomain. The formation of this structure appears to drive apposition and subsequent fusion of viral and target cell membranes. Complete fusion occurs in host cell endosomes and is dynamin-dependent, however some lipid transfer might occur at the plasma membrane. The virus undergoes clathrin-dependent internalization long before endosomal fusion, thus minimizing the surface exposure of conserved viral epitopes during fusion and reducing the efficacy of inhibitors targeting these epitopes. Membranes fusion leads to delivery of the nucleocapsid into the cytoplasm.</text>
</comment>
<feature type="transmembrane region" description="Helical" evidence="33">
    <location>
        <begin position="670"/>
        <end position="697"/>
    </location>
</feature>
<evidence type="ECO:0000256" key="33">
    <source>
        <dbReference type="RuleBase" id="RU363095"/>
    </source>
</evidence>
<evidence type="ECO:0000256" key="20">
    <source>
        <dbReference type="ARBA" id="ARBA00022879"/>
    </source>
</evidence>
<dbReference type="GO" id="GO:0005198">
    <property type="term" value="F:structural molecule activity"/>
    <property type="evidence" value="ECO:0007669"/>
    <property type="project" value="UniProtKB-UniRule"/>
</dbReference>
<feature type="short sequence motif" description="YXXL motif; contains endocytosis signal" evidence="32">
    <location>
        <begin position="704"/>
        <end position="707"/>
    </location>
</feature>
<dbReference type="GO" id="GO:0055036">
    <property type="term" value="C:virion membrane"/>
    <property type="evidence" value="ECO:0007669"/>
    <property type="project" value="UniProtKB-SubCell"/>
</dbReference>
<keyword evidence="22 32" id="KW-1133">Transmembrane helix</keyword>
<gene>
    <name evidence="32 37" type="primary">env</name>
</gene>
<organism evidence="37">
    <name type="scientific">Human immunodeficiency virus type 1</name>
    <name type="common">HIV-1</name>
    <dbReference type="NCBI Taxonomy" id="11676"/>
    <lineage>
        <taxon>Viruses</taxon>
        <taxon>Riboviria</taxon>
        <taxon>Pararnavirae</taxon>
        <taxon>Artverviricota</taxon>
        <taxon>Revtraviricetes</taxon>
        <taxon>Ortervirales</taxon>
        <taxon>Retroviridae</taxon>
        <taxon>Orthoretrovirinae</taxon>
        <taxon>Lentivirus</taxon>
        <taxon>Lentivirus humimdef1</taxon>
    </lineage>
</organism>
<evidence type="ECO:0000256" key="19">
    <source>
        <dbReference type="ARBA" id="ARBA00022870"/>
    </source>
</evidence>
<comment type="domain">
    <text evidence="32">The CD4-binding region is targeted by the antibody b12.</text>
</comment>
<dbReference type="FunFam" id="2.170.40.20:FF:000002">
    <property type="entry name" value="Envelope glycoprotein gp160"/>
    <property type="match status" value="1"/>
</dbReference>
<evidence type="ECO:0000256" key="31">
    <source>
        <dbReference type="ARBA" id="ARBA00023296"/>
    </source>
</evidence>
<evidence type="ECO:0000256" key="2">
    <source>
        <dbReference type="ARBA" id="ARBA00004433"/>
    </source>
</evidence>
<evidence type="ECO:0000256" key="29">
    <source>
        <dbReference type="ARBA" id="ARBA00023280"/>
    </source>
</evidence>